<dbReference type="OrthoDB" id="9760364at2"/>
<evidence type="ECO:0000256" key="8">
    <source>
        <dbReference type="ARBA" id="ARBA00023136"/>
    </source>
</evidence>
<feature type="transmembrane region" description="Helical" evidence="9">
    <location>
        <begin position="60"/>
        <end position="78"/>
    </location>
</feature>
<evidence type="ECO:0000313" key="12">
    <source>
        <dbReference type="Proteomes" id="UP000371977"/>
    </source>
</evidence>
<dbReference type="SUPFAM" id="SSF56784">
    <property type="entry name" value="HAD-like"/>
    <property type="match status" value="1"/>
</dbReference>
<dbReference type="PRINTS" id="PR00120">
    <property type="entry name" value="HATPASE"/>
</dbReference>
<dbReference type="Pfam" id="PF00122">
    <property type="entry name" value="E1-E2_ATPase"/>
    <property type="match status" value="1"/>
</dbReference>
<dbReference type="GO" id="GO:0016887">
    <property type="term" value="F:ATP hydrolysis activity"/>
    <property type="evidence" value="ECO:0007669"/>
    <property type="project" value="InterPro"/>
</dbReference>
<sequence>MKEYLESKETILQQSNVDPKKGLASADKIASLREQYGINELSPPQRESILTKIGHTLRDVATIILLIAALISFTTAYLEGSGEIVEGILIIVIVIINSVLSIMQEGKAEKALAALQALNQSSTKVIRNGEIQSISAKDVVVGDILYLQNGAKIPADARLLVTTDLQVEEASLTGESLPIEKDADAIFYNEEELGDRLNMVYSGTTIVNGSGQAVVTAVGDATELGQIADFLNKEKKQLTPLQVKLKQLGRQISIFALIAAIGVMIIGLLQGLELMHVFMIAVSLAVAVVPETLPVIVTMTLAVGVRKMAERHAIIRRLPAVETLGTTSVIASDKTGTLTQNKMTVQKMWSAENDHIVNVAADEQVDPTAENLLKLAGLASNVHYDTDKGRLVGLPTEVALVAAMEQVIPLDEVTETYPRIFEIPFNSTRKRMTTVQRSPEGHYIAITKGAIDVLKPFIANGDIERAEAITHEFAGEALRVLAVTMKVFDELPEEELSEAFLETDLTLVGLFGMIDPPRPESASAVAEAKKAGIKTVMITGDHVATAAAIAKEIGILEDGDCALSGTELRAMPDDQLEANISQYAVFARVTPADKIRIIKAWQANDAVVAMTGDGVNDAPALKAADVGISMGITGTDVAREASDIILADDNFASIVSAIGQGRGSYDRVRRTINFLLSANISEVFLILAALAVGWGSPLLPIHILFINLVANGLPGFALSYENNDPENMQKMPLSKHAKLFDNGLGWQIFGNATIFTIVSLIAFYLGTHVKIGSLEPSEIVGQSLTFVVLSIISIIHVFNVRSKRSALTDRYKDNPLLVQMALLSIAITLAVVTIAPIANAFHLVVLPASYWMYAISLIVVPTIVVELGKAIWRVKAKQ</sequence>
<proteinExistence type="inferred from homology"/>
<dbReference type="GO" id="GO:0005886">
    <property type="term" value="C:plasma membrane"/>
    <property type="evidence" value="ECO:0007669"/>
    <property type="project" value="TreeGrafter"/>
</dbReference>
<feature type="transmembrane region" description="Helical" evidence="9">
    <location>
        <begin position="779"/>
        <end position="800"/>
    </location>
</feature>
<feature type="domain" description="Cation-transporting P-type ATPase N-terminal" evidence="10">
    <location>
        <begin position="2"/>
        <end position="77"/>
    </location>
</feature>
<dbReference type="InterPro" id="IPR018303">
    <property type="entry name" value="ATPase_P-typ_P_site"/>
</dbReference>
<dbReference type="InterPro" id="IPR044492">
    <property type="entry name" value="P_typ_ATPase_HD_dom"/>
</dbReference>
<dbReference type="InterPro" id="IPR036412">
    <property type="entry name" value="HAD-like_sf"/>
</dbReference>
<comment type="caution">
    <text evidence="11">The sequence shown here is derived from an EMBL/GenBank/DDBJ whole genome shotgun (WGS) entry which is preliminary data.</text>
</comment>
<dbReference type="SUPFAM" id="SSF81665">
    <property type="entry name" value="Calcium ATPase, transmembrane domain M"/>
    <property type="match status" value="1"/>
</dbReference>
<dbReference type="InterPro" id="IPR001757">
    <property type="entry name" value="P_typ_ATPase"/>
</dbReference>
<dbReference type="GO" id="GO:1990573">
    <property type="term" value="P:potassium ion import across plasma membrane"/>
    <property type="evidence" value="ECO:0007669"/>
    <property type="project" value="TreeGrafter"/>
</dbReference>
<comment type="similarity">
    <text evidence="2">Belongs to the cation transport ATPase (P-type) (TC 3.A.3) family. Type IIA subfamily.</text>
</comment>
<feature type="transmembrane region" description="Helical" evidence="9">
    <location>
        <begin position="672"/>
        <end position="695"/>
    </location>
</feature>
<dbReference type="InterPro" id="IPR050510">
    <property type="entry name" value="Cation_transp_ATPase_P-type"/>
</dbReference>
<reference evidence="11 12" key="1">
    <citation type="submission" date="2019-01" db="EMBL/GenBank/DDBJ databases">
        <title>Weissella sp. nov., a novel lactic acid bacterium isolated from animal feces.</title>
        <authorList>
            <person name="Wang L.-T."/>
        </authorList>
    </citation>
    <scope>NUCLEOTIDE SEQUENCE [LARGE SCALE GENOMIC DNA]</scope>
    <source>
        <strain evidence="11 12">8H-2</strain>
    </source>
</reference>
<keyword evidence="3 9" id="KW-0812">Transmembrane</keyword>
<dbReference type="SUPFAM" id="SSF81653">
    <property type="entry name" value="Calcium ATPase, transduction domain A"/>
    <property type="match status" value="1"/>
</dbReference>
<evidence type="ECO:0000313" key="11">
    <source>
        <dbReference type="EMBL" id="TYC50814.1"/>
    </source>
</evidence>
<keyword evidence="12" id="KW-1185">Reference proteome</keyword>
<protein>
    <submittedName>
        <fullName evidence="11">Cation-translocating P-type ATPase</fullName>
    </submittedName>
</protein>
<dbReference type="InterPro" id="IPR023299">
    <property type="entry name" value="ATPase_P-typ_cyto_dom_N"/>
</dbReference>
<evidence type="ECO:0000256" key="7">
    <source>
        <dbReference type="ARBA" id="ARBA00022989"/>
    </source>
</evidence>
<dbReference type="InterPro" id="IPR023298">
    <property type="entry name" value="ATPase_P-typ_TM_dom_sf"/>
</dbReference>
<evidence type="ECO:0000256" key="6">
    <source>
        <dbReference type="ARBA" id="ARBA00022967"/>
    </source>
</evidence>
<evidence type="ECO:0000256" key="9">
    <source>
        <dbReference type="SAM" id="Phobius"/>
    </source>
</evidence>
<evidence type="ECO:0000256" key="3">
    <source>
        <dbReference type="ARBA" id="ARBA00022692"/>
    </source>
</evidence>
<dbReference type="Proteomes" id="UP000371977">
    <property type="component" value="Unassembled WGS sequence"/>
</dbReference>
<dbReference type="SFLD" id="SFLDG00002">
    <property type="entry name" value="C1.7:_P-type_atpase_like"/>
    <property type="match status" value="1"/>
</dbReference>
<dbReference type="GO" id="GO:0006883">
    <property type="term" value="P:intracellular sodium ion homeostasis"/>
    <property type="evidence" value="ECO:0007669"/>
    <property type="project" value="TreeGrafter"/>
</dbReference>
<dbReference type="Pfam" id="PF13246">
    <property type="entry name" value="Cation_ATPase"/>
    <property type="match status" value="1"/>
</dbReference>
<feature type="transmembrane region" description="Helical" evidence="9">
    <location>
        <begin position="821"/>
        <end position="844"/>
    </location>
</feature>
<dbReference type="SMART" id="SM00831">
    <property type="entry name" value="Cation_ATPase_N"/>
    <property type="match status" value="1"/>
</dbReference>
<dbReference type="RefSeq" id="WP_148621723.1">
    <property type="nucleotide sequence ID" value="NZ_SDGZ01000004.1"/>
</dbReference>
<evidence type="ECO:0000256" key="2">
    <source>
        <dbReference type="ARBA" id="ARBA00005675"/>
    </source>
</evidence>
<dbReference type="GO" id="GO:0005391">
    <property type="term" value="F:P-type sodium:potassium-exchanging transporter activity"/>
    <property type="evidence" value="ECO:0007669"/>
    <property type="project" value="TreeGrafter"/>
</dbReference>
<dbReference type="EMBL" id="SDGZ01000004">
    <property type="protein sequence ID" value="TYC50814.1"/>
    <property type="molecule type" value="Genomic_DNA"/>
</dbReference>
<dbReference type="Pfam" id="PF00689">
    <property type="entry name" value="Cation_ATPase_C"/>
    <property type="match status" value="1"/>
</dbReference>
<evidence type="ECO:0000256" key="4">
    <source>
        <dbReference type="ARBA" id="ARBA00022741"/>
    </source>
</evidence>
<dbReference type="PANTHER" id="PTHR43294">
    <property type="entry name" value="SODIUM/POTASSIUM-TRANSPORTING ATPASE SUBUNIT ALPHA"/>
    <property type="match status" value="1"/>
</dbReference>
<dbReference type="PRINTS" id="PR00119">
    <property type="entry name" value="CATATPASE"/>
</dbReference>
<organism evidence="11 12">
    <name type="scientific">Weissella muntiaci</name>
    <dbReference type="NCBI Taxonomy" id="2508881"/>
    <lineage>
        <taxon>Bacteria</taxon>
        <taxon>Bacillati</taxon>
        <taxon>Bacillota</taxon>
        <taxon>Bacilli</taxon>
        <taxon>Lactobacillales</taxon>
        <taxon>Lactobacillaceae</taxon>
        <taxon>Weissella</taxon>
    </lineage>
</organism>
<dbReference type="InterPro" id="IPR059000">
    <property type="entry name" value="ATPase_P-type_domA"/>
</dbReference>
<dbReference type="FunFam" id="3.40.50.1000:FF:000028">
    <property type="entry name" value="Calcium-transporting P-type ATPase, putative"/>
    <property type="match status" value="1"/>
</dbReference>
<dbReference type="Gene3D" id="1.20.1110.10">
    <property type="entry name" value="Calcium-transporting ATPase, transmembrane domain"/>
    <property type="match status" value="1"/>
</dbReference>
<dbReference type="GO" id="GO:1902600">
    <property type="term" value="P:proton transmembrane transport"/>
    <property type="evidence" value="ECO:0007669"/>
    <property type="project" value="TreeGrafter"/>
</dbReference>
<dbReference type="PROSITE" id="PS00154">
    <property type="entry name" value="ATPASE_E1_E2"/>
    <property type="match status" value="1"/>
</dbReference>
<dbReference type="Gene3D" id="3.40.1110.10">
    <property type="entry name" value="Calcium-transporting ATPase, cytoplasmic domain N"/>
    <property type="match status" value="1"/>
</dbReference>
<feature type="transmembrane region" description="Helical" evidence="9">
    <location>
        <begin position="252"/>
        <end position="272"/>
    </location>
</feature>
<feature type="transmembrane region" description="Helical" evidence="9">
    <location>
        <begin position="84"/>
        <end position="103"/>
    </location>
</feature>
<dbReference type="GO" id="GO:0005524">
    <property type="term" value="F:ATP binding"/>
    <property type="evidence" value="ECO:0007669"/>
    <property type="project" value="UniProtKB-KW"/>
</dbReference>
<dbReference type="InterPro" id="IPR008250">
    <property type="entry name" value="ATPase_P-typ_transduc_dom_A_sf"/>
</dbReference>
<dbReference type="NCBIfam" id="TIGR01494">
    <property type="entry name" value="ATPase_P-type"/>
    <property type="match status" value="2"/>
</dbReference>
<keyword evidence="8 9" id="KW-0472">Membrane</keyword>
<evidence type="ECO:0000259" key="10">
    <source>
        <dbReference type="SMART" id="SM00831"/>
    </source>
</evidence>
<dbReference type="SFLD" id="SFLDF00027">
    <property type="entry name" value="p-type_atpase"/>
    <property type="match status" value="1"/>
</dbReference>
<dbReference type="SFLD" id="SFLDS00003">
    <property type="entry name" value="Haloacid_Dehalogenase"/>
    <property type="match status" value="1"/>
</dbReference>
<dbReference type="GO" id="GO:0036376">
    <property type="term" value="P:sodium ion export across plasma membrane"/>
    <property type="evidence" value="ECO:0007669"/>
    <property type="project" value="TreeGrafter"/>
</dbReference>
<gene>
    <name evidence="11" type="ORF">ESZ50_00940</name>
</gene>
<dbReference type="Gene3D" id="2.70.150.10">
    <property type="entry name" value="Calcium-transporting ATPase, cytoplasmic transduction domain A"/>
    <property type="match status" value="1"/>
</dbReference>
<dbReference type="InterPro" id="IPR006068">
    <property type="entry name" value="ATPase_P-typ_cation-transptr_C"/>
</dbReference>
<accession>A0A6C2CA15</accession>
<comment type="subcellular location">
    <subcellularLocation>
        <location evidence="1">Membrane</location>
        <topology evidence="1">Multi-pass membrane protein</topology>
    </subcellularLocation>
</comment>
<dbReference type="InterPro" id="IPR023214">
    <property type="entry name" value="HAD_sf"/>
</dbReference>
<feature type="transmembrane region" description="Helical" evidence="9">
    <location>
        <begin position="701"/>
        <end position="723"/>
    </location>
</feature>
<dbReference type="AlphaFoldDB" id="A0A6C2CA15"/>
<keyword evidence="4" id="KW-0547">Nucleotide-binding</keyword>
<dbReference type="PANTHER" id="PTHR43294:SF20">
    <property type="entry name" value="P-TYPE ATPASE"/>
    <property type="match status" value="1"/>
</dbReference>
<keyword evidence="7 9" id="KW-1133">Transmembrane helix</keyword>
<dbReference type="InterPro" id="IPR004014">
    <property type="entry name" value="ATPase_P-typ_cation-transptr_N"/>
</dbReference>
<evidence type="ECO:0000256" key="5">
    <source>
        <dbReference type="ARBA" id="ARBA00022840"/>
    </source>
</evidence>
<feature type="transmembrane region" description="Helical" evidence="9">
    <location>
        <begin position="278"/>
        <end position="305"/>
    </location>
</feature>
<dbReference type="Pfam" id="PF00690">
    <property type="entry name" value="Cation_ATPase_N"/>
    <property type="match status" value="1"/>
</dbReference>
<dbReference type="Gene3D" id="3.40.50.1000">
    <property type="entry name" value="HAD superfamily/HAD-like"/>
    <property type="match status" value="1"/>
</dbReference>
<keyword evidence="5" id="KW-0067">ATP-binding</keyword>
<feature type="transmembrane region" description="Helical" evidence="9">
    <location>
        <begin position="744"/>
        <end position="767"/>
    </location>
</feature>
<keyword evidence="6" id="KW-1278">Translocase</keyword>
<name>A0A6C2CA15_9LACO</name>
<evidence type="ECO:0000256" key="1">
    <source>
        <dbReference type="ARBA" id="ARBA00004141"/>
    </source>
</evidence>
<feature type="transmembrane region" description="Helical" evidence="9">
    <location>
        <begin position="850"/>
        <end position="872"/>
    </location>
</feature>
<dbReference type="GO" id="GO:0030007">
    <property type="term" value="P:intracellular potassium ion homeostasis"/>
    <property type="evidence" value="ECO:0007669"/>
    <property type="project" value="TreeGrafter"/>
</dbReference>